<dbReference type="Proteomes" id="UP001066276">
    <property type="component" value="Chromosome 5"/>
</dbReference>
<accession>A0AAV7S0Y6</accession>
<name>A0AAV7S0Y6_PLEWA</name>
<feature type="compositionally biased region" description="Basic and acidic residues" evidence="1">
    <location>
        <begin position="68"/>
        <end position="84"/>
    </location>
</feature>
<reference evidence="2" key="1">
    <citation type="journal article" date="2022" name="bioRxiv">
        <title>Sequencing and chromosome-scale assembly of the giantPleurodeles waltlgenome.</title>
        <authorList>
            <person name="Brown T."/>
            <person name="Elewa A."/>
            <person name="Iarovenko S."/>
            <person name="Subramanian E."/>
            <person name="Araus A.J."/>
            <person name="Petzold A."/>
            <person name="Susuki M."/>
            <person name="Suzuki K.-i.T."/>
            <person name="Hayashi T."/>
            <person name="Toyoda A."/>
            <person name="Oliveira C."/>
            <person name="Osipova E."/>
            <person name="Leigh N.D."/>
            <person name="Simon A."/>
            <person name="Yun M.H."/>
        </authorList>
    </citation>
    <scope>NUCLEOTIDE SEQUENCE</scope>
    <source>
        <strain evidence="2">20211129_DDA</strain>
        <tissue evidence="2">Liver</tissue>
    </source>
</reference>
<evidence type="ECO:0000313" key="2">
    <source>
        <dbReference type="EMBL" id="KAJ1156905.1"/>
    </source>
</evidence>
<gene>
    <name evidence="2" type="ORF">NDU88_009622</name>
</gene>
<dbReference type="AlphaFoldDB" id="A0AAV7S0Y6"/>
<dbReference type="EMBL" id="JANPWB010000009">
    <property type="protein sequence ID" value="KAJ1156905.1"/>
    <property type="molecule type" value="Genomic_DNA"/>
</dbReference>
<feature type="region of interest" description="Disordered" evidence="1">
    <location>
        <begin position="35"/>
        <end position="112"/>
    </location>
</feature>
<proteinExistence type="predicted"/>
<evidence type="ECO:0000313" key="3">
    <source>
        <dbReference type="Proteomes" id="UP001066276"/>
    </source>
</evidence>
<organism evidence="2 3">
    <name type="scientific">Pleurodeles waltl</name>
    <name type="common">Iberian ribbed newt</name>
    <dbReference type="NCBI Taxonomy" id="8319"/>
    <lineage>
        <taxon>Eukaryota</taxon>
        <taxon>Metazoa</taxon>
        <taxon>Chordata</taxon>
        <taxon>Craniata</taxon>
        <taxon>Vertebrata</taxon>
        <taxon>Euteleostomi</taxon>
        <taxon>Amphibia</taxon>
        <taxon>Batrachia</taxon>
        <taxon>Caudata</taxon>
        <taxon>Salamandroidea</taxon>
        <taxon>Salamandridae</taxon>
        <taxon>Pleurodelinae</taxon>
        <taxon>Pleurodeles</taxon>
    </lineage>
</organism>
<keyword evidence="3" id="KW-1185">Reference proteome</keyword>
<sequence length="112" mass="12507">MWITKNGQSKDLYDTEDRCLFLDGLTTTAMDLTPPTLPSGLPEDSLSTLSSHASVYGRKSCDGMTQHRGRDLERPMRPHSDRDQALLAVAHQTQQPDRDKSRSPLKPMTAPK</sequence>
<evidence type="ECO:0000256" key="1">
    <source>
        <dbReference type="SAM" id="MobiDB-lite"/>
    </source>
</evidence>
<protein>
    <submittedName>
        <fullName evidence="2">Uncharacterized protein</fullName>
    </submittedName>
</protein>
<comment type="caution">
    <text evidence="2">The sequence shown here is derived from an EMBL/GenBank/DDBJ whole genome shotgun (WGS) entry which is preliminary data.</text>
</comment>